<organism evidence="3 4">
    <name type="scientific">Aphanomyces euteiches</name>
    <dbReference type="NCBI Taxonomy" id="100861"/>
    <lineage>
        <taxon>Eukaryota</taxon>
        <taxon>Sar</taxon>
        <taxon>Stramenopiles</taxon>
        <taxon>Oomycota</taxon>
        <taxon>Saprolegniomycetes</taxon>
        <taxon>Saprolegniales</taxon>
        <taxon>Verrucalvaceae</taxon>
        <taxon>Aphanomyces</taxon>
    </lineage>
</organism>
<dbReference type="Gene3D" id="2.130.10.10">
    <property type="entry name" value="YVTN repeat-like/Quinoprotein amine dehydrogenase"/>
    <property type="match status" value="1"/>
</dbReference>
<dbReference type="GO" id="GO:0006623">
    <property type="term" value="P:protein targeting to vacuole"/>
    <property type="evidence" value="ECO:0007669"/>
    <property type="project" value="TreeGrafter"/>
</dbReference>
<dbReference type="InterPro" id="IPR015943">
    <property type="entry name" value="WD40/YVTN_repeat-like_dom_sf"/>
</dbReference>
<evidence type="ECO:0000256" key="2">
    <source>
        <dbReference type="PROSITE-ProRule" id="PRU00221"/>
    </source>
</evidence>
<dbReference type="GO" id="GO:0071561">
    <property type="term" value="C:nucleus-vacuole junction"/>
    <property type="evidence" value="ECO:0007669"/>
    <property type="project" value="TreeGrafter"/>
</dbReference>
<dbReference type="GO" id="GO:0004674">
    <property type="term" value="F:protein serine/threonine kinase activity"/>
    <property type="evidence" value="ECO:0007669"/>
    <property type="project" value="InterPro"/>
</dbReference>
<comment type="caution">
    <text evidence="3">The sequence shown here is derived from an EMBL/GenBank/DDBJ whole genome shotgun (WGS) entry which is preliminary data.</text>
</comment>
<gene>
    <name evidence="3" type="ORF">Ae201684_006311</name>
</gene>
<dbReference type="Pfam" id="PF00400">
    <property type="entry name" value="WD40"/>
    <property type="match status" value="1"/>
</dbReference>
<protein>
    <submittedName>
        <fullName evidence="3">Uncharacterized protein</fullName>
    </submittedName>
</protein>
<dbReference type="SUPFAM" id="SSF50978">
    <property type="entry name" value="WD40 repeat-like"/>
    <property type="match status" value="1"/>
</dbReference>
<dbReference type="PROSITE" id="PS50294">
    <property type="entry name" value="WD_REPEATS_REGION"/>
    <property type="match status" value="1"/>
</dbReference>
<evidence type="ECO:0000313" key="3">
    <source>
        <dbReference type="EMBL" id="KAF0737644.1"/>
    </source>
</evidence>
<dbReference type="Proteomes" id="UP000481153">
    <property type="component" value="Unassembled WGS sequence"/>
</dbReference>
<dbReference type="InterPro" id="IPR045162">
    <property type="entry name" value="Vps15-like"/>
</dbReference>
<dbReference type="EMBL" id="VJMJ01000083">
    <property type="protein sequence ID" value="KAF0737644.1"/>
    <property type="molecule type" value="Genomic_DNA"/>
</dbReference>
<sequence length="194" mass="21363">MLGADKCPTLHHVQVPSRMKDVMGSILGPPKFAQALDEVAASPFSEEPTIRAMICPSEFSLLTAGEDRRIRFWDLRHPKKSVTVCGGDSEASSFYDSQVARDGWWRLNPEDSNEKVSKAELVWSKMEPPTIHLCQDASSFGETGDGYVNPASERRGPIAASPAHHDCILDLKMVEVNGPMIVSSARDGVVKVWR</sequence>
<keyword evidence="1" id="KW-0547">Nucleotide-binding</keyword>
<dbReference type="PANTHER" id="PTHR17583">
    <property type="entry name" value="PHOSPHOINOSITIDE 3-KINASE REGULATORY SUBUNIT 4"/>
    <property type="match status" value="1"/>
</dbReference>
<dbReference type="GO" id="GO:0000166">
    <property type="term" value="F:nucleotide binding"/>
    <property type="evidence" value="ECO:0007669"/>
    <property type="project" value="UniProtKB-KW"/>
</dbReference>
<dbReference type="InterPro" id="IPR001680">
    <property type="entry name" value="WD40_rpt"/>
</dbReference>
<feature type="repeat" description="WD" evidence="2">
    <location>
        <begin position="177"/>
        <end position="194"/>
    </location>
</feature>
<dbReference type="GO" id="GO:0045324">
    <property type="term" value="P:late endosome to vacuole transport"/>
    <property type="evidence" value="ECO:0007669"/>
    <property type="project" value="InterPro"/>
</dbReference>
<name>A0A6G0XCE4_9STRA</name>
<dbReference type="GO" id="GO:0005770">
    <property type="term" value="C:late endosome"/>
    <property type="evidence" value="ECO:0007669"/>
    <property type="project" value="TreeGrafter"/>
</dbReference>
<dbReference type="PANTHER" id="PTHR17583:SF0">
    <property type="entry name" value="PHOSPHOINOSITIDE 3-KINASE REGULATORY SUBUNIT 4"/>
    <property type="match status" value="1"/>
</dbReference>
<dbReference type="VEuPathDB" id="FungiDB:AeMF1_007863"/>
<feature type="repeat" description="WD" evidence="2">
    <location>
        <begin position="61"/>
        <end position="83"/>
    </location>
</feature>
<keyword evidence="4" id="KW-1185">Reference proteome</keyword>
<evidence type="ECO:0000313" key="4">
    <source>
        <dbReference type="Proteomes" id="UP000481153"/>
    </source>
</evidence>
<evidence type="ECO:0000256" key="1">
    <source>
        <dbReference type="ARBA" id="ARBA00022741"/>
    </source>
</evidence>
<dbReference type="GO" id="GO:0016236">
    <property type="term" value="P:macroautophagy"/>
    <property type="evidence" value="ECO:0007669"/>
    <property type="project" value="InterPro"/>
</dbReference>
<dbReference type="PROSITE" id="PS50082">
    <property type="entry name" value="WD_REPEATS_2"/>
    <property type="match status" value="2"/>
</dbReference>
<keyword evidence="2" id="KW-0853">WD repeat</keyword>
<dbReference type="SMART" id="SM00320">
    <property type="entry name" value="WD40"/>
    <property type="match status" value="2"/>
</dbReference>
<reference evidence="3 4" key="1">
    <citation type="submission" date="2019-07" db="EMBL/GenBank/DDBJ databases">
        <title>Genomics analysis of Aphanomyces spp. identifies a new class of oomycete effector associated with host adaptation.</title>
        <authorList>
            <person name="Gaulin E."/>
        </authorList>
    </citation>
    <scope>NUCLEOTIDE SEQUENCE [LARGE SCALE GENOMIC DNA]</scope>
    <source>
        <strain evidence="3 4">ATCC 201684</strain>
    </source>
</reference>
<proteinExistence type="predicted"/>
<dbReference type="GO" id="GO:0034271">
    <property type="term" value="C:phosphatidylinositol 3-kinase complex, class III, type I"/>
    <property type="evidence" value="ECO:0007669"/>
    <property type="project" value="TreeGrafter"/>
</dbReference>
<accession>A0A6G0XCE4</accession>
<dbReference type="GO" id="GO:0034272">
    <property type="term" value="C:phosphatidylinositol 3-kinase complex, class III, type II"/>
    <property type="evidence" value="ECO:0007669"/>
    <property type="project" value="TreeGrafter"/>
</dbReference>
<dbReference type="InterPro" id="IPR036322">
    <property type="entry name" value="WD40_repeat_dom_sf"/>
</dbReference>
<dbReference type="AlphaFoldDB" id="A0A6G0XCE4"/>